<evidence type="ECO:0000256" key="1">
    <source>
        <dbReference type="ARBA" id="ARBA00004141"/>
    </source>
</evidence>
<dbReference type="Gene3D" id="1.20.1250.20">
    <property type="entry name" value="MFS general substrate transporter like domains"/>
    <property type="match status" value="2"/>
</dbReference>
<dbReference type="STRING" id="1890364.A0A2P6MZ88"/>
<keyword evidence="5 7" id="KW-0472">Membrane</keyword>
<feature type="transmembrane region" description="Helical" evidence="7">
    <location>
        <begin position="279"/>
        <end position="299"/>
    </location>
</feature>
<feature type="transmembrane region" description="Helical" evidence="7">
    <location>
        <begin position="385"/>
        <end position="408"/>
    </location>
</feature>
<name>A0A2P6MZ88_9EUKA</name>
<proteinExistence type="predicted"/>
<keyword evidence="4 7" id="KW-1133">Transmembrane helix</keyword>
<sequence length="504" mass="56138">MVELEEDPRREEVQDHAFDDRSQVDADLLEKGKAESAEMSPEEKRLLAKLDRVIIPMTMLLYLVAYLDRGMLGNARLLGLEQDILDGQSSEFDWALSIFYIGHISFMIPGNILAKMVPRPSYWIGAMTVMWGLCSTLQAVCTNFAGLATTRFFLGLFEAGFGPAVPLYFSFWYKRDEMGLRNALFIGSAAAAGAFSGLIAYGVQKIETSYPLWKILILIESLPTIALGVVAFFLMPDRPATSRYLTESERKLAVQRIGGKSTLTLERDQALSAFRDYKVWMCGVLYMGYNIALSSISSFLPTILSDLGYHGASAQIRTVPPYTCAFIIMVVSALSSDRRFKERGLHLTFLGALGASGYLLLILVPTDNIGEDFMARCRLTNESGLRYFSTFLITMGVYPCIPLTLSWVSNNAGTESKRAVSLSWTVIMGHTFSILGTHIYPASQRPTYLLGFGMCFASMTVATMTAFALHLMLKKENANKEILERQPEYEPGKGDRARGFRYIV</sequence>
<feature type="compositionally biased region" description="Basic and acidic residues" evidence="6">
    <location>
        <begin position="7"/>
        <end position="24"/>
    </location>
</feature>
<dbReference type="PROSITE" id="PS50850">
    <property type="entry name" value="MFS"/>
    <property type="match status" value="1"/>
</dbReference>
<gene>
    <name evidence="9" type="ORF">PROFUN_15108</name>
</gene>
<feature type="transmembrane region" description="Helical" evidence="7">
    <location>
        <begin position="448"/>
        <end position="473"/>
    </location>
</feature>
<feature type="region of interest" description="Disordered" evidence="6">
    <location>
        <begin position="1"/>
        <end position="24"/>
    </location>
</feature>
<dbReference type="SUPFAM" id="SSF103473">
    <property type="entry name" value="MFS general substrate transporter"/>
    <property type="match status" value="1"/>
</dbReference>
<dbReference type="PANTHER" id="PTHR43791:SF36">
    <property type="entry name" value="TRANSPORTER, PUTATIVE (AFU_ORTHOLOGUE AFUA_6G08340)-RELATED"/>
    <property type="match status" value="1"/>
</dbReference>
<dbReference type="InterPro" id="IPR011701">
    <property type="entry name" value="MFS"/>
</dbReference>
<dbReference type="EMBL" id="MDYQ01000286">
    <property type="protein sequence ID" value="PRP77018.1"/>
    <property type="molecule type" value="Genomic_DNA"/>
</dbReference>
<feature type="domain" description="Major facilitator superfamily (MFS) profile" evidence="8">
    <location>
        <begin position="54"/>
        <end position="478"/>
    </location>
</feature>
<feature type="transmembrane region" description="Helical" evidence="7">
    <location>
        <begin position="92"/>
        <end position="114"/>
    </location>
</feature>
<comment type="subcellular location">
    <subcellularLocation>
        <location evidence="1">Membrane</location>
        <topology evidence="1">Multi-pass membrane protein</topology>
    </subcellularLocation>
</comment>
<organism evidence="9 10">
    <name type="scientific">Planoprotostelium fungivorum</name>
    <dbReference type="NCBI Taxonomy" id="1890364"/>
    <lineage>
        <taxon>Eukaryota</taxon>
        <taxon>Amoebozoa</taxon>
        <taxon>Evosea</taxon>
        <taxon>Variosea</taxon>
        <taxon>Cavosteliida</taxon>
        <taxon>Cavosteliaceae</taxon>
        <taxon>Planoprotostelium</taxon>
    </lineage>
</organism>
<evidence type="ECO:0000256" key="2">
    <source>
        <dbReference type="ARBA" id="ARBA00022448"/>
    </source>
</evidence>
<dbReference type="FunFam" id="1.20.1250.20:FF:000018">
    <property type="entry name" value="MFS transporter permease"/>
    <property type="match status" value="1"/>
</dbReference>
<feature type="transmembrane region" description="Helical" evidence="7">
    <location>
        <begin position="152"/>
        <end position="171"/>
    </location>
</feature>
<evidence type="ECO:0000256" key="4">
    <source>
        <dbReference type="ARBA" id="ARBA00022989"/>
    </source>
</evidence>
<dbReference type="FunFam" id="1.20.1250.20:FF:000013">
    <property type="entry name" value="MFS general substrate transporter"/>
    <property type="match status" value="1"/>
</dbReference>
<reference evidence="9 10" key="1">
    <citation type="journal article" date="2018" name="Genome Biol. Evol.">
        <title>Multiple Roots of Fruiting Body Formation in Amoebozoa.</title>
        <authorList>
            <person name="Hillmann F."/>
            <person name="Forbes G."/>
            <person name="Novohradska S."/>
            <person name="Ferling I."/>
            <person name="Riege K."/>
            <person name="Groth M."/>
            <person name="Westermann M."/>
            <person name="Marz M."/>
            <person name="Spaller T."/>
            <person name="Winckler T."/>
            <person name="Schaap P."/>
            <person name="Glockner G."/>
        </authorList>
    </citation>
    <scope>NUCLEOTIDE SEQUENCE [LARGE SCALE GENOMIC DNA]</scope>
    <source>
        <strain evidence="9 10">Jena</strain>
    </source>
</reference>
<protein>
    <recommendedName>
        <fullName evidence="8">Major facilitator superfamily (MFS) profile domain-containing protein</fullName>
    </recommendedName>
</protein>
<dbReference type="OrthoDB" id="2985014at2759"/>
<dbReference type="Pfam" id="PF07690">
    <property type="entry name" value="MFS_1"/>
    <property type="match status" value="1"/>
</dbReference>
<dbReference type="GO" id="GO:0022857">
    <property type="term" value="F:transmembrane transporter activity"/>
    <property type="evidence" value="ECO:0007669"/>
    <property type="project" value="InterPro"/>
</dbReference>
<feature type="transmembrane region" description="Helical" evidence="7">
    <location>
        <begin position="215"/>
        <end position="235"/>
    </location>
</feature>
<comment type="caution">
    <text evidence="9">The sequence shown here is derived from an EMBL/GenBank/DDBJ whole genome shotgun (WGS) entry which is preliminary data.</text>
</comment>
<feature type="transmembrane region" description="Helical" evidence="7">
    <location>
        <begin position="183"/>
        <end position="203"/>
    </location>
</feature>
<dbReference type="PANTHER" id="PTHR43791">
    <property type="entry name" value="PERMEASE-RELATED"/>
    <property type="match status" value="1"/>
</dbReference>
<keyword evidence="3 7" id="KW-0812">Transmembrane</keyword>
<dbReference type="AlphaFoldDB" id="A0A2P6MZ88"/>
<feature type="transmembrane region" description="Helical" evidence="7">
    <location>
        <begin position="121"/>
        <end position="140"/>
    </location>
</feature>
<keyword evidence="2" id="KW-0813">Transport</keyword>
<evidence type="ECO:0000256" key="5">
    <source>
        <dbReference type="ARBA" id="ARBA00023136"/>
    </source>
</evidence>
<evidence type="ECO:0000256" key="7">
    <source>
        <dbReference type="SAM" id="Phobius"/>
    </source>
</evidence>
<keyword evidence="10" id="KW-1185">Reference proteome</keyword>
<feature type="transmembrane region" description="Helical" evidence="7">
    <location>
        <begin position="420"/>
        <end position="442"/>
    </location>
</feature>
<evidence type="ECO:0000256" key="6">
    <source>
        <dbReference type="SAM" id="MobiDB-lite"/>
    </source>
</evidence>
<evidence type="ECO:0000256" key="3">
    <source>
        <dbReference type="ARBA" id="ARBA00022692"/>
    </source>
</evidence>
<evidence type="ECO:0000313" key="10">
    <source>
        <dbReference type="Proteomes" id="UP000241769"/>
    </source>
</evidence>
<dbReference type="InterPro" id="IPR020846">
    <property type="entry name" value="MFS_dom"/>
</dbReference>
<dbReference type="InParanoid" id="A0A2P6MZ88"/>
<evidence type="ECO:0000259" key="8">
    <source>
        <dbReference type="PROSITE" id="PS50850"/>
    </source>
</evidence>
<feature type="transmembrane region" description="Helical" evidence="7">
    <location>
        <begin position="319"/>
        <end position="335"/>
    </location>
</feature>
<evidence type="ECO:0000313" key="9">
    <source>
        <dbReference type="EMBL" id="PRP77018.1"/>
    </source>
</evidence>
<dbReference type="InterPro" id="IPR036259">
    <property type="entry name" value="MFS_trans_sf"/>
</dbReference>
<feature type="transmembrane region" description="Helical" evidence="7">
    <location>
        <begin position="53"/>
        <end position="72"/>
    </location>
</feature>
<dbReference type="Proteomes" id="UP000241769">
    <property type="component" value="Unassembled WGS sequence"/>
</dbReference>
<accession>A0A2P6MZ88</accession>
<feature type="transmembrane region" description="Helical" evidence="7">
    <location>
        <begin position="347"/>
        <end position="365"/>
    </location>
</feature>
<dbReference type="GO" id="GO:0016020">
    <property type="term" value="C:membrane"/>
    <property type="evidence" value="ECO:0007669"/>
    <property type="project" value="UniProtKB-SubCell"/>
</dbReference>